<evidence type="ECO:0008006" key="3">
    <source>
        <dbReference type="Google" id="ProtNLM"/>
    </source>
</evidence>
<evidence type="ECO:0000313" key="1">
    <source>
        <dbReference type="EMBL" id="EFE07991.1"/>
    </source>
</evidence>
<accession>D4BDE2</accession>
<reference evidence="1 2" key="1">
    <citation type="submission" date="2010-02" db="EMBL/GenBank/DDBJ databases">
        <authorList>
            <person name="Weinstock G."/>
            <person name="Sodergren E."/>
            <person name="Clifton S."/>
            <person name="Fulton L."/>
            <person name="Fulton B."/>
            <person name="Courtney L."/>
            <person name="Fronick C."/>
            <person name="Harrison M."/>
            <person name="Strong C."/>
            <person name="Farmer C."/>
            <person name="Delahaunty K."/>
            <person name="Markovic C."/>
            <person name="Hall O."/>
            <person name="Minx P."/>
            <person name="Tomlinson C."/>
            <person name="Mitreva M."/>
            <person name="Nelson J."/>
            <person name="Hou S."/>
            <person name="Wollam A."/>
            <person name="Pepin K.H."/>
            <person name="Johnson M."/>
            <person name="Bhonagiri V."/>
            <person name="Zhang X."/>
            <person name="Suruliraj S."/>
            <person name="Warren W."/>
            <person name="Chinwalla A."/>
            <person name="Mardis E.R."/>
            <person name="Wilson R.K."/>
        </authorList>
    </citation>
    <scope>NUCLEOTIDE SEQUENCE [LARGE SCALE GENOMIC DNA]</scope>
    <source>
        <strain evidence="1 2">ATCC 29220</strain>
    </source>
</reference>
<evidence type="ECO:0000313" key="2">
    <source>
        <dbReference type="Proteomes" id="UP000003880"/>
    </source>
</evidence>
<dbReference type="AlphaFoldDB" id="D4BDE2"/>
<dbReference type="EMBL" id="ABWL02000009">
    <property type="protein sequence ID" value="EFE07991.1"/>
    <property type="molecule type" value="Genomic_DNA"/>
</dbReference>
<dbReference type="Proteomes" id="UP000003880">
    <property type="component" value="Unassembled WGS sequence"/>
</dbReference>
<dbReference type="Pfam" id="PF13644">
    <property type="entry name" value="DKNYY"/>
    <property type="match status" value="1"/>
</dbReference>
<gene>
    <name evidence="1" type="ORF">CIT292_08509</name>
</gene>
<proteinExistence type="predicted"/>
<sequence length="524" mass="60984">MLISRVDKLMAEPQYLFAEIPLSRSAFERWLKSSPCTVSHWPEWADSNRPDEENAASVLDALMPFFTAEPELQQCLLLHDKQQGVLHCALWLRYEEMRATMMQMVALLRGTAPFMTAKAHGRVQHGENCCGTLTLTRSDSRWTAECEALSFPEWSRAWLHSLGEGSDAQWMDAKLFNALKRRYNHYLLNASPEKPILIKKTEYYSNGREVIDYDGNRIPGANPLTFKRLCHTYFDTLYTDGQAVWIDSMSLRLYRYKIADNLTPERIQVLEEGYDSDFLVRIDDKVWFRAQDNVPQPFYLTSLTIDPDSFHRLKYGEYADKNALYRNMGNSGLRVVKDLHPKDIVNIVGEFVITKNAVLYFGEVLALADAKSFRSLKYDFYCDDRHVWLRNNLLEKLDSQTFRFIALEHDLVADSRHVYYGAQYIVDADPQTLEVLMRGPFLFWRDKESIWYHNTKLAGADVTQGEIEIYPGSVFCRIGNRIWGMATELEDVDIASFVVTEWDYAEDKHGRFYRNRRLDKTDYA</sequence>
<comment type="caution">
    <text evidence="1">The sequence shown here is derived from an EMBL/GenBank/DDBJ whole genome shotgun (WGS) entry which is preliminary data.</text>
</comment>
<dbReference type="HOGENOM" id="CLU_519448_0_0_6"/>
<name>D4BDE2_9ENTR</name>
<protein>
    <recommendedName>
        <fullName evidence="3">DKNYY family protein</fullName>
    </recommendedName>
</protein>
<dbReference type="InterPro" id="IPR027375">
    <property type="entry name" value="DKNYY"/>
</dbReference>
<dbReference type="eggNOG" id="ENOG5033YVV">
    <property type="taxonomic scope" value="Bacteria"/>
</dbReference>
<organism evidence="1 2">
    <name type="scientific">Citrobacter youngae ATCC 29220</name>
    <dbReference type="NCBI Taxonomy" id="500640"/>
    <lineage>
        <taxon>Bacteria</taxon>
        <taxon>Pseudomonadati</taxon>
        <taxon>Pseudomonadota</taxon>
        <taxon>Gammaproteobacteria</taxon>
        <taxon>Enterobacterales</taxon>
        <taxon>Enterobacteriaceae</taxon>
        <taxon>Citrobacter</taxon>
        <taxon>Citrobacter freundii complex</taxon>
    </lineage>
</organism>